<feature type="compositionally biased region" description="Basic and acidic residues" evidence="1">
    <location>
        <begin position="389"/>
        <end position="402"/>
    </location>
</feature>
<feature type="compositionally biased region" description="Basic and acidic residues" evidence="1">
    <location>
        <begin position="182"/>
        <end position="193"/>
    </location>
</feature>
<feature type="region of interest" description="Disordered" evidence="1">
    <location>
        <begin position="955"/>
        <end position="1020"/>
    </location>
</feature>
<dbReference type="RefSeq" id="XP_012191999.1">
    <property type="nucleotide sequence ID" value="XM_012336609.1"/>
</dbReference>
<feature type="compositionally biased region" description="Low complexity" evidence="1">
    <location>
        <begin position="258"/>
        <end position="269"/>
    </location>
</feature>
<dbReference type="Pfam" id="PF11204">
    <property type="entry name" value="DUF2985"/>
    <property type="match status" value="1"/>
</dbReference>
<dbReference type="EMBL" id="DF238820">
    <property type="protein sequence ID" value="GAC98412.1"/>
    <property type="molecule type" value="Genomic_DNA"/>
</dbReference>
<reference evidence="4" key="1">
    <citation type="journal article" date="2013" name="Genome Announc.">
        <title>Draft genome sequence of the basidiomycetous yeast-like fungus Pseudozyma hubeiensis SY62, which produces an abundant amount of the biosurfactant mannosylerythritol lipids.</title>
        <authorList>
            <person name="Konishi M."/>
            <person name="Hatada Y."/>
            <person name="Horiuchi J."/>
        </authorList>
    </citation>
    <scope>NUCLEOTIDE SEQUENCE [LARGE SCALE GENOMIC DNA]</scope>
    <source>
        <strain evidence="4">SY62</strain>
    </source>
</reference>
<feature type="compositionally biased region" description="Basic and acidic residues" evidence="1">
    <location>
        <begin position="1"/>
        <end position="31"/>
    </location>
</feature>
<feature type="compositionally biased region" description="Basic and acidic residues" evidence="1">
    <location>
        <begin position="359"/>
        <end position="370"/>
    </location>
</feature>
<feature type="transmembrane region" description="Helical" evidence="2">
    <location>
        <begin position="576"/>
        <end position="598"/>
    </location>
</feature>
<keyword evidence="4" id="KW-1185">Reference proteome</keyword>
<sequence>MHNRGRRDGRISDLDRMACDKTDREAQKAMEGDDGGEYEPQSDASNPVLSVLTIAEGSDDSDPPPVPTFVGTMRTIHRIPSSIRVRRTETAEPYPDQTPAADDRFSNVHDGSSARPATGDYFSPLSFRRGSASTVGAEADSSRRDRLTPGAEASWRTSTRSDAGREDDDGILRLEMQAARRAIHDEERREHCGRDKHRSSRSPPDDFPPIRLSDDSLSPQIPNRSSSRRPGAVEGLAMRHHRQRKQERRRKRQEHRNSVSTSSSRSSSTDSRDDVAPFRQNDPRRGSDGLSLHPSNTRNLSDVQEERSSQLTTPSAARPNPSFVISPPTQQADTDADPNTKRARRNTVADEGLMATSRRLYDSLIRRKSDQGQSNSDEEQRRALTPSSRTRDDHPDAQHDSTDSSSSSDMHEDEVVDYLDVVDPEVATVTALQNVGNSIFFPPIPMLYSRRPTISLPSAAARQAPPSPRATPQYEARPEDIELGLRSSSAQQNKEEDAPRFGSMRRMASLVPGRKKKEVPPTTEEERSKHIKEWAQMDEEERNELDEHVRLLLTKKAKFKRAARGFWRYVKTPHGFIITTYAFLITFWGTAICLFLLRWIDVGNRARQRYWIEICDQILCALFTAVGLGFAPFRAVDTYRMVQIVHYHKLTYKRRKELNLPELKDKNELPRAAPRLDFGQMTNTMMIKTGLRKELTGQNTEAGEQRNATDAADANTTDEASAGNETGQGPGTVGALLDPVQSRQSACEVEELKKERRHKHAFFHRKKHSKGSVDEEQRKRRSDGSASSEGSPAPTQHKTYPNKDGIIPLGQLKRNPSIASELPRDAEDVVVLSPKQQANLEYQQRKFHESHTFYRYRETVTHRPFELSLMMAIVILLDCHSCLQASLGGTTWGIYYKNRPTSVTATIITFSLSCNAVAGLLIWWGGNRTKKKEEVERLLGIALEEEALRKMRKKERRRLEAEREARREWAEEGRKLHGERGAADEGVKFAGETGGDARKETGAGPVRGVEQSGLECIQEH</sequence>
<dbReference type="OrthoDB" id="3365211at2759"/>
<dbReference type="PANTHER" id="PTHR35872">
    <property type="entry name" value="INTEGRAL MEMBRANE PROTEIN (AFU_ORTHOLOGUE AFUA_5G07110)"/>
    <property type="match status" value="1"/>
</dbReference>
<dbReference type="HOGENOM" id="CLU_015848_1_0_1"/>
<dbReference type="eggNOG" id="ENOG502R12U">
    <property type="taxonomic scope" value="Eukaryota"/>
</dbReference>
<feature type="compositionally biased region" description="Basic residues" evidence="1">
    <location>
        <begin position="238"/>
        <end position="254"/>
    </location>
</feature>
<dbReference type="PANTHER" id="PTHR35872:SF2">
    <property type="entry name" value="INTEGRAL MEMBRANE PROTEIN (AFU_ORTHOLOGUE AFUA_5G07110)"/>
    <property type="match status" value="1"/>
</dbReference>
<feature type="compositionally biased region" description="Polar residues" evidence="1">
    <location>
        <begin position="293"/>
        <end position="302"/>
    </location>
</feature>
<evidence type="ECO:0000313" key="4">
    <source>
        <dbReference type="Proteomes" id="UP000014071"/>
    </source>
</evidence>
<feature type="compositionally biased region" description="Low complexity" evidence="1">
    <location>
        <begin position="708"/>
        <end position="722"/>
    </location>
</feature>
<feature type="region of interest" description="Disordered" evidence="1">
    <location>
        <begin position="1"/>
        <end position="412"/>
    </location>
</feature>
<proteinExistence type="predicted"/>
<feature type="compositionally biased region" description="Basic residues" evidence="1">
    <location>
        <begin position="755"/>
        <end position="770"/>
    </location>
</feature>
<feature type="compositionally biased region" description="Polar residues" evidence="1">
    <location>
        <begin position="215"/>
        <end position="225"/>
    </location>
</feature>
<organism evidence="3 4">
    <name type="scientific">Pseudozyma hubeiensis (strain SY62)</name>
    <name type="common">Yeast</name>
    <dbReference type="NCBI Taxonomy" id="1305764"/>
    <lineage>
        <taxon>Eukaryota</taxon>
        <taxon>Fungi</taxon>
        <taxon>Dikarya</taxon>
        <taxon>Basidiomycota</taxon>
        <taxon>Ustilaginomycotina</taxon>
        <taxon>Ustilaginomycetes</taxon>
        <taxon>Ustilaginales</taxon>
        <taxon>Ustilaginaceae</taxon>
        <taxon>Pseudozyma</taxon>
    </lineage>
</organism>
<evidence type="ECO:0000313" key="3">
    <source>
        <dbReference type="EMBL" id="GAC98412.1"/>
    </source>
</evidence>
<protein>
    <recommendedName>
        <fullName evidence="5">Integral membrane protein</fullName>
    </recommendedName>
</protein>
<accession>R9PB12</accession>
<feature type="compositionally biased region" description="Basic and acidic residues" evidence="1">
    <location>
        <begin position="270"/>
        <end position="287"/>
    </location>
</feature>
<feature type="transmembrane region" description="Helical" evidence="2">
    <location>
        <begin position="907"/>
        <end position="924"/>
    </location>
</feature>
<dbReference type="InterPro" id="IPR021369">
    <property type="entry name" value="DUF2985"/>
</dbReference>
<feature type="compositionally biased region" description="Basic and acidic residues" evidence="1">
    <location>
        <begin position="957"/>
        <end position="987"/>
    </location>
</feature>
<keyword evidence="2" id="KW-1133">Transmembrane helix</keyword>
<feature type="compositionally biased region" description="Polar residues" evidence="1">
    <location>
        <begin position="784"/>
        <end position="799"/>
    </location>
</feature>
<evidence type="ECO:0000256" key="2">
    <source>
        <dbReference type="SAM" id="Phobius"/>
    </source>
</evidence>
<keyword evidence="2" id="KW-0812">Transmembrane</keyword>
<dbReference type="STRING" id="1305764.R9PB12"/>
<gene>
    <name evidence="3" type="ORF">PHSY_006006</name>
</gene>
<keyword evidence="2" id="KW-0472">Membrane</keyword>
<name>R9PB12_PSEHS</name>
<feature type="region of interest" description="Disordered" evidence="1">
    <location>
        <begin position="693"/>
        <end position="810"/>
    </location>
</feature>
<feature type="region of interest" description="Disordered" evidence="1">
    <location>
        <begin position="483"/>
        <end position="529"/>
    </location>
</feature>
<feature type="transmembrane region" description="Helical" evidence="2">
    <location>
        <begin position="610"/>
        <end position="631"/>
    </location>
</feature>
<evidence type="ECO:0000256" key="1">
    <source>
        <dbReference type="SAM" id="MobiDB-lite"/>
    </source>
</evidence>
<evidence type="ECO:0008006" key="5">
    <source>
        <dbReference type="Google" id="ProtNLM"/>
    </source>
</evidence>
<dbReference type="AlphaFoldDB" id="R9PB12"/>
<dbReference type="GeneID" id="24111278"/>
<dbReference type="Proteomes" id="UP000014071">
    <property type="component" value="Unassembled WGS sequence"/>
</dbReference>